<gene>
    <name evidence="2" type="ORF">GO755_27390</name>
</gene>
<dbReference type="PANTHER" id="PTHR46825">
    <property type="entry name" value="D-ALANYL-D-ALANINE-CARBOXYPEPTIDASE/ENDOPEPTIDASE AMPH"/>
    <property type="match status" value="1"/>
</dbReference>
<reference evidence="2 3" key="1">
    <citation type="submission" date="2019-12" db="EMBL/GenBank/DDBJ databases">
        <title>Spirosoma sp. HMF4905 genome sequencing and assembly.</title>
        <authorList>
            <person name="Kang H."/>
            <person name="Cha I."/>
            <person name="Kim H."/>
            <person name="Joh K."/>
        </authorList>
    </citation>
    <scope>NUCLEOTIDE SEQUENCE [LARGE SCALE GENOMIC DNA]</scope>
    <source>
        <strain evidence="2 3">HMF4905</strain>
    </source>
</reference>
<dbReference type="Proteomes" id="UP000436006">
    <property type="component" value="Unassembled WGS sequence"/>
</dbReference>
<dbReference type="RefSeq" id="WP_157588501.1">
    <property type="nucleotide sequence ID" value="NZ_WPIN01000012.1"/>
</dbReference>
<dbReference type="Gene3D" id="3.40.710.10">
    <property type="entry name" value="DD-peptidase/beta-lactamase superfamily"/>
    <property type="match status" value="1"/>
</dbReference>
<evidence type="ECO:0000259" key="1">
    <source>
        <dbReference type="Pfam" id="PF00144"/>
    </source>
</evidence>
<dbReference type="EMBL" id="WPIN01000012">
    <property type="protein sequence ID" value="MVM33793.1"/>
    <property type="molecule type" value="Genomic_DNA"/>
</dbReference>
<feature type="domain" description="Beta-lactamase-related" evidence="1">
    <location>
        <begin position="57"/>
        <end position="373"/>
    </location>
</feature>
<keyword evidence="3" id="KW-1185">Reference proteome</keyword>
<keyword evidence="2" id="KW-0378">Hydrolase</keyword>
<accession>A0A7K1SJ50</accession>
<dbReference type="Pfam" id="PF00144">
    <property type="entry name" value="Beta-lactamase"/>
    <property type="match status" value="1"/>
</dbReference>
<organism evidence="2 3">
    <name type="scientific">Spirosoma arboris</name>
    <dbReference type="NCBI Taxonomy" id="2682092"/>
    <lineage>
        <taxon>Bacteria</taxon>
        <taxon>Pseudomonadati</taxon>
        <taxon>Bacteroidota</taxon>
        <taxon>Cytophagia</taxon>
        <taxon>Cytophagales</taxon>
        <taxon>Cytophagaceae</taxon>
        <taxon>Spirosoma</taxon>
    </lineage>
</organism>
<comment type="caution">
    <text evidence="2">The sequence shown here is derived from an EMBL/GenBank/DDBJ whole genome shotgun (WGS) entry which is preliminary data.</text>
</comment>
<dbReference type="GO" id="GO:0016787">
    <property type="term" value="F:hydrolase activity"/>
    <property type="evidence" value="ECO:0007669"/>
    <property type="project" value="UniProtKB-KW"/>
</dbReference>
<sequence length="488" mass="53381">MKYLITILLLLWLIPVVFGQAQTSQTPDLVQKIQQIETGLMPPVQLIGESPIHYPIVERMRQLHVPAVSIAVVNNGKLEWAKAYGYLSADSLQKANVQTLFQAASISKPVSALGALKLIEQGKLSLDTDINQYLKSWKIPSSRFTEQKPVTLRGLLSHTAGLTVHGFGGYAQGKELPTVVQVLTGEKPANSPAVVSDTVPGVRWRYSGGGYVVMQQAITDITGETFPAFMQKTVLSPLGMQHSTYEQPLPDARKVNASIAHFGNGKKIPGDWHTYPEMAPAGLWTTPSDLAQYIIEVQQSLQGKANHVLSEQMTKLMLTKELGNHGLGPEVKGAGNALVFSHGGSNAGYKCFLYGFAKTGQGVVIMTNSDSGMDLIYELMRSVSAAYGWSDFKPVMKKLAQVSQQKLATMAGKYTIKDYPKLILQLSVTDNALQVKQLWNNFEFTLQPESDLDFFAKDDGGPVKFEAAQDGTITGLVAWGREHWTKAN</sequence>
<dbReference type="InterPro" id="IPR012338">
    <property type="entry name" value="Beta-lactam/transpept-like"/>
</dbReference>
<protein>
    <submittedName>
        <fullName evidence="2">Serine hydrolase</fullName>
    </submittedName>
</protein>
<evidence type="ECO:0000313" key="2">
    <source>
        <dbReference type="EMBL" id="MVM33793.1"/>
    </source>
</evidence>
<dbReference type="PANTHER" id="PTHR46825:SF12">
    <property type="entry name" value="PENICILLIN-BINDING PROTEIN 4"/>
    <property type="match status" value="1"/>
</dbReference>
<proteinExistence type="predicted"/>
<name>A0A7K1SJ50_9BACT</name>
<dbReference type="AlphaFoldDB" id="A0A7K1SJ50"/>
<dbReference type="SUPFAM" id="SSF56601">
    <property type="entry name" value="beta-lactamase/transpeptidase-like"/>
    <property type="match status" value="1"/>
</dbReference>
<dbReference type="InterPro" id="IPR050491">
    <property type="entry name" value="AmpC-like"/>
</dbReference>
<evidence type="ECO:0000313" key="3">
    <source>
        <dbReference type="Proteomes" id="UP000436006"/>
    </source>
</evidence>
<dbReference type="InterPro" id="IPR001466">
    <property type="entry name" value="Beta-lactam-related"/>
</dbReference>